<keyword evidence="1" id="KW-1003">Cell membrane</keyword>
<name>A0ABW1LEE8_9ACTN</name>
<keyword evidence="3 6" id="KW-1133">Transmembrane helix</keyword>
<evidence type="ECO:0000313" key="9">
    <source>
        <dbReference type="Proteomes" id="UP001596135"/>
    </source>
</evidence>
<evidence type="ECO:0000256" key="5">
    <source>
        <dbReference type="SAM" id="MobiDB-lite"/>
    </source>
</evidence>
<evidence type="ECO:0000256" key="2">
    <source>
        <dbReference type="ARBA" id="ARBA00022692"/>
    </source>
</evidence>
<evidence type="ECO:0000256" key="1">
    <source>
        <dbReference type="ARBA" id="ARBA00022475"/>
    </source>
</evidence>
<feature type="transmembrane region" description="Helical" evidence="6">
    <location>
        <begin position="30"/>
        <end position="50"/>
    </location>
</feature>
<dbReference type="EMBL" id="JBHSRJ010000002">
    <property type="protein sequence ID" value="MFC6042109.1"/>
    <property type="molecule type" value="Genomic_DNA"/>
</dbReference>
<comment type="caution">
    <text evidence="8">The sequence shown here is derived from an EMBL/GenBank/DDBJ whole genome shotgun (WGS) entry which is preliminary data.</text>
</comment>
<evidence type="ECO:0000256" key="4">
    <source>
        <dbReference type="ARBA" id="ARBA00023136"/>
    </source>
</evidence>
<dbReference type="Proteomes" id="UP001596135">
    <property type="component" value="Unassembled WGS sequence"/>
</dbReference>
<proteinExistence type="predicted"/>
<evidence type="ECO:0000313" key="8">
    <source>
        <dbReference type="EMBL" id="MFC6042109.1"/>
    </source>
</evidence>
<reference evidence="9" key="1">
    <citation type="journal article" date="2019" name="Int. J. Syst. Evol. Microbiol.">
        <title>The Global Catalogue of Microorganisms (GCM) 10K type strain sequencing project: providing services to taxonomists for standard genome sequencing and annotation.</title>
        <authorList>
            <consortium name="The Broad Institute Genomics Platform"/>
            <consortium name="The Broad Institute Genome Sequencing Center for Infectious Disease"/>
            <person name="Wu L."/>
            <person name="Ma J."/>
        </authorList>
    </citation>
    <scope>NUCLEOTIDE SEQUENCE [LARGE SCALE GENOMIC DNA]</scope>
    <source>
        <strain evidence="9">CCUG 54522</strain>
    </source>
</reference>
<accession>A0ABW1LEE8</accession>
<evidence type="ECO:0000256" key="3">
    <source>
        <dbReference type="ARBA" id="ARBA00022989"/>
    </source>
</evidence>
<keyword evidence="2 6" id="KW-0812">Transmembrane</keyword>
<keyword evidence="9" id="KW-1185">Reference proteome</keyword>
<dbReference type="RefSeq" id="WP_379150360.1">
    <property type="nucleotide sequence ID" value="NZ_JBHSRJ010000002.1"/>
</dbReference>
<dbReference type="InterPro" id="IPR010445">
    <property type="entry name" value="LapA_dom"/>
</dbReference>
<keyword evidence="4 6" id="KW-0472">Membrane</keyword>
<dbReference type="Pfam" id="PF06305">
    <property type="entry name" value="LapA_dom"/>
    <property type="match status" value="1"/>
</dbReference>
<evidence type="ECO:0000256" key="6">
    <source>
        <dbReference type="SAM" id="Phobius"/>
    </source>
</evidence>
<protein>
    <submittedName>
        <fullName evidence="8">Lipopolysaccharide assembly protein LapA domain-containing protein</fullName>
    </submittedName>
</protein>
<feature type="domain" description="Lipopolysaccharide assembly protein A" evidence="7">
    <location>
        <begin position="51"/>
        <end position="101"/>
    </location>
</feature>
<sequence>MDDPAPPPEPEQTAPAPPAKDPLRRSRTSGAFVAVIALAVLLLLLIVFIAQNTEDVHVSFLAWDGTTPLAVALLIAAVAGISLTAVAGLLRIWQLRRRVRRT</sequence>
<feature type="compositionally biased region" description="Pro residues" evidence="5">
    <location>
        <begin position="1"/>
        <end position="20"/>
    </location>
</feature>
<feature type="transmembrane region" description="Helical" evidence="6">
    <location>
        <begin position="70"/>
        <end position="93"/>
    </location>
</feature>
<feature type="region of interest" description="Disordered" evidence="5">
    <location>
        <begin position="1"/>
        <end position="24"/>
    </location>
</feature>
<evidence type="ECO:0000259" key="7">
    <source>
        <dbReference type="Pfam" id="PF06305"/>
    </source>
</evidence>
<gene>
    <name evidence="8" type="ORF">ACFPYL_03450</name>
</gene>
<organism evidence="8 9">
    <name type="scientific">Nocardioides hankookensis</name>
    <dbReference type="NCBI Taxonomy" id="443157"/>
    <lineage>
        <taxon>Bacteria</taxon>
        <taxon>Bacillati</taxon>
        <taxon>Actinomycetota</taxon>
        <taxon>Actinomycetes</taxon>
        <taxon>Propionibacteriales</taxon>
        <taxon>Nocardioidaceae</taxon>
        <taxon>Nocardioides</taxon>
    </lineage>
</organism>